<proteinExistence type="predicted"/>
<dbReference type="KEGG" id="asan:AWM72_02030"/>
<dbReference type="Proteomes" id="UP000069912">
    <property type="component" value="Chromosome"/>
</dbReference>
<reference evidence="3 5" key="3">
    <citation type="submission" date="2017-12" db="EMBL/GenBank/DDBJ databases">
        <title>Phylogenetic diversity of female urinary microbiome.</title>
        <authorList>
            <person name="Thomas-White K."/>
            <person name="Wolfe A.J."/>
        </authorList>
    </citation>
    <scope>NUCLEOTIDE SEQUENCE [LARGE SCALE GENOMIC DNA]</scope>
    <source>
        <strain evidence="3 5">UMB0139</strain>
    </source>
</reference>
<keyword evidence="1" id="KW-0812">Transmembrane</keyword>
<evidence type="ECO:0000256" key="1">
    <source>
        <dbReference type="SAM" id="Phobius"/>
    </source>
</evidence>
<evidence type="ECO:0000313" key="4">
    <source>
        <dbReference type="Proteomes" id="UP000069912"/>
    </source>
</evidence>
<dbReference type="GeneID" id="92902848"/>
<dbReference type="EMBL" id="PKGY01000003">
    <property type="protein sequence ID" value="PKZ21658.1"/>
    <property type="molecule type" value="Genomic_DNA"/>
</dbReference>
<keyword evidence="4" id="KW-1185">Reference proteome</keyword>
<sequence>MEEKENKKKKSLLWLLLFLLLGVTIGGVYTYWVGNVGGPNDQSQQETVVIGEGESIATQLDVSKTLANEGKKLVPQGKANVSVGGTEQNVESFQVTYTVKWQESGDKNIIDADDAINRTLSVTGTGEIEGAQAANNELVNLSIDPSTAEITADGEAVEVRVTVTLTEPRDKAQYDDIVGKNILVNLNFSVE</sequence>
<dbReference type="Proteomes" id="UP000234239">
    <property type="component" value="Unassembled WGS sequence"/>
</dbReference>
<organism evidence="2 4">
    <name type="scientific">Aerococcus sanguinicola</name>
    <dbReference type="NCBI Taxonomy" id="119206"/>
    <lineage>
        <taxon>Bacteria</taxon>
        <taxon>Bacillati</taxon>
        <taxon>Bacillota</taxon>
        <taxon>Bacilli</taxon>
        <taxon>Lactobacillales</taxon>
        <taxon>Aerococcaceae</taxon>
        <taxon>Aerococcus</taxon>
    </lineage>
</organism>
<evidence type="ECO:0000313" key="5">
    <source>
        <dbReference type="Proteomes" id="UP000234239"/>
    </source>
</evidence>
<dbReference type="EMBL" id="CP014160">
    <property type="protein sequence ID" value="AMB93614.1"/>
    <property type="molecule type" value="Genomic_DNA"/>
</dbReference>
<dbReference type="RefSeq" id="WP_067972413.1">
    <property type="nucleotide sequence ID" value="NZ_CAJHKN010000005.1"/>
</dbReference>
<dbReference type="AlphaFoldDB" id="A0A0X8FA76"/>
<protein>
    <submittedName>
        <fullName evidence="2">Uncharacterized protein</fullName>
    </submittedName>
</protein>
<feature type="transmembrane region" description="Helical" evidence="1">
    <location>
        <begin position="12"/>
        <end position="32"/>
    </location>
</feature>
<keyword evidence="1" id="KW-0472">Membrane</keyword>
<accession>A0A0X8FA76</accession>
<name>A0A0X8FA76_9LACT</name>
<reference evidence="2 4" key="1">
    <citation type="journal article" date="2016" name="Genome Announc.">
        <title>Complete Genome Sequences of Aerococcus christensenii CCUG 28831T, Aerococcus sanguinicola CCUG 43001T, Aerococcus urinae CCUG 36881T, Aerococcus urinaeequi CCUG 28094T, Aerococcus urinaehominis CCUG 42038 BT, and Aerococcus viridans CCUG 4311T.</title>
        <authorList>
            <person name="Carkaci D."/>
            <person name="Dargis R."/>
            <person name="Nielsen X.C."/>
            <person name="Skovgaard O."/>
            <person name="Fuursted K."/>
            <person name="Christensen J.J."/>
        </authorList>
    </citation>
    <scope>NUCLEOTIDE SEQUENCE [LARGE SCALE GENOMIC DNA]</scope>
    <source>
        <strain evidence="2 4">CCUG43001</strain>
    </source>
</reference>
<evidence type="ECO:0000313" key="2">
    <source>
        <dbReference type="EMBL" id="AMB93614.1"/>
    </source>
</evidence>
<keyword evidence="1" id="KW-1133">Transmembrane helix</keyword>
<evidence type="ECO:0000313" key="3">
    <source>
        <dbReference type="EMBL" id="PKZ21658.1"/>
    </source>
</evidence>
<gene>
    <name evidence="2" type="ORF">AWM72_02030</name>
    <name evidence="3" type="ORF">CYJ28_07070</name>
</gene>
<reference evidence="4" key="2">
    <citation type="submission" date="2016-01" db="EMBL/GenBank/DDBJ databases">
        <title>Six Aerococcus type strain genome sequencing and assembly using PacBio and Illumina Hiseq.</title>
        <authorList>
            <person name="Carkaci D."/>
            <person name="Dargis R."/>
            <person name="Nielsen X.C."/>
            <person name="Skovgaard O."/>
            <person name="Fuursted K."/>
            <person name="Christensen J.J."/>
        </authorList>
    </citation>
    <scope>NUCLEOTIDE SEQUENCE [LARGE SCALE GENOMIC DNA]</scope>
    <source>
        <strain evidence="4">CCUG43001</strain>
    </source>
</reference>